<proteinExistence type="predicted"/>
<protein>
    <recommendedName>
        <fullName evidence="2">Luciferase-like domain-containing protein</fullName>
    </recommendedName>
</protein>
<dbReference type="RefSeq" id="WP_234816663.1">
    <property type="nucleotide sequence ID" value="NZ_JACKUA010000007.1"/>
</dbReference>
<dbReference type="EMBL" id="LQQA01000002">
    <property type="protein sequence ID" value="ORX19216.1"/>
    <property type="molecule type" value="Genomic_DNA"/>
</dbReference>
<dbReference type="PANTHER" id="PTHR43244:SF1">
    <property type="entry name" value="5,10-METHYLENETETRAHYDROMETHANOPTERIN REDUCTASE"/>
    <property type="match status" value="1"/>
</dbReference>
<dbReference type="InterPro" id="IPR050564">
    <property type="entry name" value="F420-G6PD/mer"/>
</dbReference>
<reference evidence="3 4" key="1">
    <citation type="submission" date="2016-01" db="EMBL/GenBank/DDBJ databases">
        <title>The new phylogeny of the genus Mycobacterium.</title>
        <authorList>
            <person name="Tarcisio F."/>
            <person name="Conor M."/>
            <person name="Antonella G."/>
            <person name="Elisabetta G."/>
            <person name="Giulia F.S."/>
            <person name="Sara T."/>
            <person name="Anna F."/>
            <person name="Clotilde B."/>
            <person name="Roberto B."/>
            <person name="Veronica D.S."/>
            <person name="Fabio R."/>
            <person name="Monica P."/>
            <person name="Olivier J."/>
            <person name="Enrico T."/>
            <person name="Nicola S."/>
        </authorList>
    </citation>
    <scope>NUCLEOTIDE SEQUENCE [LARGE SCALE GENOMIC DNA]</scope>
    <source>
        <strain evidence="3 4">ATCC 700010</strain>
    </source>
</reference>
<evidence type="ECO:0000259" key="2">
    <source>
        <dbReference type="Pfam" id="PF00296"/>
    </source>
</evidence>
<dbReference type="Gene3D" id="3.20.20.30">
    <property type="entry name" value="Luciferase-like domain"/>
    <property type="match status" value="1"/>
</dbReference>
<dbReference type="InterPro" id="IPR011251">
    <property type="entry name" value="Luciferase-like_dom"/>
</dbReference>
<keyword evidence="1" id="KW-0560">Oxidoreductase</keyword>
<evidence type="ECO:0000313" key="3">
    <source>
        <dbReference type="EMBL" id="ORX19216.1"/>
    </source>
</evidence>
<dbReference type="GO" id="GO:0016705">
    <property type="term" value="F:oxidoreductase activity, acting on paired donors, with incorporation or reduction of molecular oxygen"/>
    <property type="evidence" value="ECO:0007669"/>
    <property type="project" value="InterPro"/>
</dbReference>
<gene>
    <name evidence="3" type="ORF">AWC31_11635</name>
</gene>
<evidence type="ECO:0000313" key="4">
    <source>
        <dbReference type="Proteomes" id="UP000193964"/>
    </source>
</evidence>
<dbReference type="CDD" id="cd01097">
    <property type="entry name" value="Tetrahydromethanopterin_reductase"/>
    <property type="match status" value="1"/>
</dbReference>
<name>A0A1X2FLB3_9MYCO</name>
<dbReference type="PANTHER" id="PTHR43244">
    <property type="match status" value="1"/>
</dbReference>
<organism evidence="3 4">
    <name type="scientific">Mycolicibacterium wolinskyi</name>
    <dbReference type="NCBI Taxonomy" id="59750"/>
    <lineage>
        <taxon>Bacteria</taxon>
        <taxon>Bacillati</taxon>
        <taxon>Actinomycetota</taxon>
        <taxon>Actinomycetes</taxon>
        <taxon>Mycobacteriales</taxon>
        <taxon>Mycobacteriaceae</taxon>
        <taxon>Mycolicibacterium</taxon>
    </lineage>
</organism>
<accession>A0A1X2FLB3</accession>
<dbReference type="AlphaFoldDB" id="A0A1X2FLB3"/>
<dbReference type="InterPro" id="IPR036661">
    <property type="entry name" value="Luciferase-like_sf"/>
</dbReference>
<comment type="caution">
    <text evidence="3">The sequence shown here is derived from an EMBL/GenBank/DDBJ whole genome shotgun (WGS) entry which is preliminary data.</text>
</comment>
<dbReference type="SUPFAM" id="SSF51679">
    <property type="entry name" value="Bacterial luciferase-like"/>
    <property type="match status" value="1"/>
</dbReference>
<dbReference type="Pfam" id="PF00296">
    <property type="entry name" value="Bac_luciferase"/>
    <property type="match status" value="1"/>
</dbReference>
<dbReference type="Proteomes" id="UP000193964">
    <property type="component" value="Unassembled WGS sequence"/>
</dbReference>
<feature type="domain" description="Luciferase-like" evidence="2">
    <location>
        <begin position="32"/>
        <end position="224"/>
    </location>
</feature>
<evidence type="ECO:0000256" key="1">
    <source>
        <dbReference type="ARBA" id="ARBA00023002"/>
    </source>
</evidence>
<sequence>MTELARPPRIGVVFRPDFRPDTLMHSAKCVQRGADELWLWEDCFLQGGIAQAAVALAATDTLTVGLGVLPTPLRNVVSTAMEIATLASMFPGRIRVGVGHGVQSWMHQAGAAVSSPLTLLREYVSALRDLLAGRSVTVEGRYVRLDGVQLEWAPQAPVPVLIGGTGPKTLQLAGVIGDGVIVDSENTVDSARAALDHVAAGRARRDDAGSFATVQYLACAPGPDGRRLLAEEAEKRDVPEDSYGVGGTVDEIAGAVAAYLGQPEHTVVLQPVGPDVDMDAFATTVREVVAHIRATDGR</sequence>